<protein>
    <recommendedName>
        <fullName evidence="3">Zorya protein ZorC EH domain-containing protein</fullName>
    </recommendedName>
</protein>
<dbReference type="EMBL" id="JAGGLI010000039">
    <property type="protein sequence ID" value="MBP2028764.1"/>
    <property type="molecule type" value="Genomic_DNA"/>
</dbReference>
<name>A0ABS4KLW4_9FIRM</name>
<dbReference type="RefSeq" id="WP_209661822.1">
    <property type="nucleotide sequence ID" value="NZ_JAGGLI010000039.1"/>
</dbReference>
<sequence length="404" mass="48561">MSKFPLPDFSEYKPHYIEKSIKELEKSKLHSSSFLEKSQTDNYQIAINNLKINKKLSKKEIKLLSYHMASIETLGLFMDYYNTFVLNINDFINSFTITRQFICFLYNGISSDHKERIFMVLKIITNKQKNKKPRYRKVFSAIISSTSLDDFLKLVQQEFYEISSIIDIDGLSRQYFLKSIDGFYHNCISKFICKNHLSEDLWHFHISSINNFKLENKKNLFKDIMNLYKENYDIKSYPSHWFKLIGKELGDPFEPVNQRWTGLEEEKEIYRRWNVSENIDKFFDEIVRGDKDRKDYWRQYINNIYRIEYFEQASKALVMEFEKHIFVEFATIGNAMYYYNKKDISIDKIKIDLSSGRYSYSVSSKTSYLKQRELAIDKLNHAGYWQYKCDYIIKSLGYEKSRWI</sequence>
<evidence type="ECO:0000313" key="1">
    <source>
        <dbReference type="EMBL" id="MBP2028764.1"/>
    </source>
</evidence>
<accession>A0ABS4KLW4</accession>
<organism evidence="1 2">
    <name type="scientific">Acetoanaerobium pronyense</name>
    <dbReference type="NCBI Taxonomy" id="1482736"/>
    <lineage>
        <taxon>Bacteria</taxon>
        <taxon>Bacillati</taxon>
        <taxon>Bacillota</taxon>
        <taxon>Clostridia</taxon>
        <taxon>Peptostreptococcales</taxon>
        <taxon>Filifactoraceae</taxon>
        <taxon>Acetoanaerobium</taxon>
    </lineage>
</organism>
<evidence type="ECO:0000313" key="2">
    <source>
        <dbReference type="Proteomes" id="UP001314903"/>
    </source>
</evidence>
<proteinExistence type="predicted"/>
<comment type="caution">
    <text evidence="1">The sequence shown here is derived from an EMBL/GenBank/DDBJ whole genome shotgun (WGS) entry which is preliminary data.</text>
</comment>
<dbReference type="Proteomes" id="UP001314903">
    <property type="component" value="Unassembled WGS sequence"/>
</dbReference>
<keyword evidence="2" id="KW-1185">Reference proteome</keyword>
<evidence type="ECO:0008006" key="3">
    <source>
        <dbReference type="Google" id="ProtNLM"/>
    </source>
</evidence>
<reference evidence="1 2" key="1">
    <citation type="submission" date="2021-03" db="EMBL/GenBank/DDBJ databases">
        <title>Genomic Encyclopedia of Type Strains, Phase IV (KMG-IV): sequencing the most valuable type-strain genomes for metagenomic binning, comparative biology and taxonomic classification.</title>
        <authorList>
            <person name="Goeker M."/>
        </authorList>
    </citation>
    <scope>NUCLEOTIDE SEQUENCE [LARGE SCALE GENOMIC DNA]</scope>
    <source>
        <strain evidence="1 2">DSM 27512</strain>
    </source>
</reference>
<gene>
    <name evidence="1" type="ORF">J2Z35_002594</name>
</gene>